<evidence type="ECO:0000313" key="1">
    <source>
        <dbReference type="EMBL" id="KAK3889681.1"/>
    </source>
</evidence>
<gene>
    <name evidence="1" type="ORF">Pcinc_006247</name>
</gene>
<sequence>MSDARGATRGYFIAFSALHHRYQNSSALSVDDSAAPALDSTVIGAPTDSNYHEDIRHHRLRWTSLSSK</sequence>
<reference evidence="1" key="1">
    <citation type="submission" date="2023-10" db="EMBL/GenBank/DDBJ databases">
        <title>Genome assemblies of two species of porcelain crab, Petrolisthes cinctipes and Petrolisthes manimaculis (Anomura: Porcellanidae).</title>
        <authorList>
            <person name="Angst P."/>
        </authorList>
    </citation>
    <scope>NUCLEOTIDE SEQUENCE</scope>
    <source>
        <strain evidence="1">PB745_01</strain>
        <tissue evidence="1">Gill</tissue>
    </source>
</reference>
<comment type="caution">
    <text evidence="1">The sequence shown here is derived from an EMBL/GenBank/DDBJ whole genome shotgun (WGS) entry which is preliminary data.</text>
</comment>
<protein>
    <submittedName>
        <fullName evidence="1">Uncharacterized protein</fullName>
    </submittedName>
</protein>
<evidence type="ECO:0000313" key="2">
    <source>
        <dbReference type="Proteomes" id="UP001286313"/>
    </source>
</evidence>
<name>A0AAE1GD89_PETCI</name>
<proteinExistence type="predicted"/>
<dbReference type="AlphaFoldDB" id="A0AAE1GD89"/>
<dbReference type="EMBL" id="JAWQEG010000464">
    <property type="protein sequence ID" value="KAK3889681.1"/>
    <property type="molecule type" value="Genomic_DNA"/>
</dbReference>
<accession>A0AAE1GD89</accession>
<keyword evidence="2" id="KW-1185">Reference proteome</keyword>
<dbReference type="Proteomes" id="UP001286313">
    <property type="component" value="Unassembled WGS sequence"/>
</dbReference>
<organism evidence="1 2">
    <name type="scientific">Petrolisthes cinctipes</name>
    <name type="common">Flat porcelain crab</name>
    <dbReference type="NCBI Taxonomy" id="88211"/>
    <lineage>
        <taxon>Eukaryota</taxon>
        <taxon>Metazoa</taxon>
        <taxon>Ecdysozoa</taxon>
        <taxon>Arthropoda</taxon>
        <taxon>Crustacea</taxon>
        <taxon>Multicrustacea</taxon>
        <taxon>Malacostraca</taxon>
        <taxon>Eumalacostraca</taxon>
        <taxon>Eucarida</taxon>
        <taxon>Decapoda</taxon>
        <taxon>Pleocyemata</taxon>
        <taxon>Anomura</taxon>
        <taxon>Galatheoidea</taxon>
        <taxon>Porcellanidae</taxon>
        <taxon>Petrolisthes</taxon>
    </lineage>
</organism>